<name>A0AAV1KUA1_9NEOP</name>
<organism evidence="2 3">
    <name type="scientific">Parnassius mnemosyne</name>
    <name type="common">clouded apollo</name>
    <dbReference type="NCBI Taxonomy" id="213953"/>
    <lineage>
        <taxon>Eukaryota</taxon>
        <taxon>Metazoa</taxon>
        <taxon>Ecdysozoa</taxon>
        <taxon>Arthropoda</taxon>
        <taxon>Hexapoda</taxon>
        <taxon>Insecta</taxon>
        <taxon>Pterygota</taxon>
        <taxon>Neoptera</taxon>
        <taxon>Endopterygota</taxon>
        <taxon>Lepidoptera</taxon>
        <taxon>Glossata</taxon>
        <taxon>Ditrysia</taxon>
        <taxon>Papilionoidea</taxon>
        <taxon>Papilionidae</taxon>
        <taxon>Parnassiinae</taxon>
        <taxon>Parnassini</taxon>
        <taxon>Parnassius</taxon>
        <taxon>Driopa</taxon>
    </lineage>
</organism>
<dbReference type="Proteomes" id="UP001314205">
    <property type="component" value="Unassembled WGS sequence"/>
</dbReference>
<dbReference type="AlphaFoldDB" id="A0AAV1KUA1"/>
<dbReference type="EMBL" id="CAVLGL010000080">
    <property type="protein sequence ID" value="CAK1586090.1"/>
    <property type="molecule type" value="Genomic_DNA"/>
</dbReference>
<accession>A0AAV1KUA1</accession>
<comment type="caution">
    <text evidence="2">The sequence shown here is derived from an EMBL/GenBank/DDBJ whole genome shotgun (WGS) entry which is preliminary data.</text>
</comment>
<sequence length="74" mass="7832">MAAFSGARTRLGLPFKDAHVAQILADGNDLEIEEFADDKDIVAKVLDHLEQSGSGATDESSEVDDAPSRSRGST</sequence>
<proteinExistence type="predicted"/>
<evidence type="ECO:0000256" key="1">
    <source>
        <dbReference type="SAM" id="MobiDB-lite"/>
    </source>
</evidence>
<evidence type="ECO:0000313" key="3">
    <source>
        <dbReference type="Proteomes" id="UP001314205"/>
    </source>
</evidence>
<gene>
    <name evidence="2" type="ORF">PARMNEM_LOCUS7091</name>
</gene>
<reference evidence="2 3" key="1">
    <citation type="submission" date="2023-11" db="EMBL/GenBank/DDBJ databases">
        <authorList>
            <person name="Hedman E."/>
            <person name="Englund M."/>
            <person name="Stromberg M."/>
            <person name="Nyberg Akerstrom W."/>
            <person name="Nylinder S."/>
            <person name="Jareborg N."/>
            <person name="Kallberg Y."/>
            <person name="Kronander E."/>
        </authorList>
    </citation>
    <scope>NUCLEOTIDE SEQUENCE [LARGE SCALE GENOMIC DNA]</scope>
</reference>
<feature type="region of interest" description="Disordered" evidence="1">
    <location>
        <begin position="50"/>
        <end position="74"/>
    </location>
</feature>
<keyword evidence="3" id="KW-1185">Reference proteome</keyword>
<evidence type="ECO:0000313" key="2">
    <source>
        <dbReference type="EMBL" id="CAK1586090.1"/>
    </source>
</evidence>
<protein>
    <submittedName>
        <fullName evidence="2">Uncharacterized protein</fullName>
    </submittedName>
</protein>